<name>A0A2A7NXZ0_9MYCO</name>
<evidence type="ECO:0000313" key="1">
    <source>
        <dbReference type="EMBL" id="PEG55216.1"/>
    </source>
</evidence>
<dbReference type="AlphaFoldDB" id="A0A2A7NXZ0"/>
<evidence type="ECO:0000313" key="2">
    <source>
        <dbReference type="Proteomes" id="UP000220340"/>
    </source>
</evidence>
<dbReference type="Gene3D" id="3.40.50.1820">
    <property type="entry name" value="alpha/beta hydrolase"/>
    <property type="match status" value="1"/>
</dbReference>
<gene>
    <name evidence="1" type="ORF">CRI78_06450</name>
</gene>
<sequence>MRYIVYIAGTAGGLFANQSAFNNVHAVGGRLDEAQVKELEKLIPEGAEVMLVGYSQGGMDAQNIAQSGRLNVTQVVTFGSPVRSDLEVPAVHLRAAGDGVPGSAAGVVGPYFDSELAAKKDPSIFRGESPSHRPNGFNGIDVHSNGYGELAKSFDREADNGIGRQKAAVAGLARFQGNVLSEKDIR</sequence>
<evidence type="ECO:0008006" key="3">
    <source>
        <dbReference type="Google" id="ProtNLM"/>
    </source>
</evidence>
<dbReference type="SUPFAM" id="SSF53474">
    <property type="entry name" value="alpha/beta-Hydrolases"/>
    <property type="match status" value="1"/>
</dbReference>
<dbReference type="EMBL" id="PDCR01000007">
    <property type="protein sequence ID" value="PEG55216.1"/>
    <property type="molecule type" value="Genomic_DNA"/>
</dbReference>
<keyword evidence="2" id="KW-1185">Reference proteome</keyword>
<dbReference type="InterPro" id="IPR029058">
    <property type="entry name" value="AB_hydrolase_fold"/>
</dbReference>
<accession>A0A2A7NXZ0</accession>
<protein>
    <recommendedName>
        <fullName evidence="3">PE-PPE domain-containing protein</fullName>
    </recommendedName>
</protein>
<dbReference type="Proteomes" id="UP000220340">
    <property type="component" value="Unassembled WGS sequence"/>
</dbReference>
<proteinExistence type="predicted"/>
<comment type="caution">
    <text evidence="1">The sequence shown here is derived from an EMBL/GenBank/DDBJ whole genome shotgun (WGS) entry which is preliminary data.</text>
</comment>
<reference evidence="1 2" key="1">
    <citation type="submission" date="2017-10" db="EMBL/GenBank/DDBJ databases">
        <title>The new phylogeny of genus Mycobacterium.</title>
        <authorList>
            <person name="Tortoli E."/>
            <person name="Trovato A."/>
            <person name="Cirillo D.M."/>
        </authorList>
    </citation>
    <scope>NUCLEOTIDE SEQUENCE [LARGE SCALE GENOMIC DNA]</scope>
    <source>
        <strain evidence="1 2">IP141170001</strain>
    </source>
</reference>
<organism evidence="1 2">
    <name type="scientific">Mycolicibacterium diernhoferi</name>
    <dbReference type="NCBI Taxonomy" id="1801"/>
    <lineage>
        <taxon>Bacteria</taxon>
        <taxon>Bacillati</taxon>
        <taxon>Actinomycetota</taxon>
        <taxon>Actinomycetes</taxon>
        <taxon>Mycobacteriales</taxon>
        <taxon>Mycobacteriaceae</taxon>
        <taxon>Mycolicibacterium</taxon>
    </lineage>
</organism>